<dbReference type="GO" id="GO:0006629">
    <property type="term" value="P:lipid metabolic process"/>
    <property type="evidence" value="ECO:0007669"/>
    <property type="project" value="InterPro"/>
</dbReference>
<evidence type="ECO:0000313" key="2">
    <source>
        <dbReference type="Proteomes" id="UP000035680"/>
    </source>
</evidence>
<dbReference type="WBParaSite" id="SVE_0343200.1">
    <property type="protein sequence ID" value="SVE_0343200.1"/>
    <property type="gene ID" value="SVE_0343200"/>
</dbReference>
<keyword evidence="2" id="KW-1185">Reference proteome</keyword>
<name>A0A0K0F3P8_STRVS</name>
<organism evidence="2 3">
    <name type="scientific">Strongyloides venezuelensis</name>
    <name type="common">Threadworm</name>
    <dbReference type="NCBI Taxonomy" id="75913"/>
    <lineage>
        <taxon>Eukaryota</taxon>
        <taxon>Metazoa</taxon>
        <taxon>Ecdysozoa</taxon>
        <taxon>Nematoda</taxon>
        <taxon>Chromadorea</taxon>
        <taxon>Rhabditida</taxon>
        <taxon>Tylenchina</taxon>
        <taxon>Panagrolaimomorpha</taxon>
        <taxon>Strongyloidoidea</taxon>
        <taxon>Strongyloididae</taxon>
        <taxon>Strongyloides</taxon>
    </lineage>
</organism>
<dbReference type="SUPFAM" id="SSF53474">
    <property type="entry name" value="alpha/beta-Hydrolases"/>
    <property type="match status" value="1"/>
</dbReference>
<evidence type="ECO:0000259" key="1">
    <source>
        <dbReference type="Pfam" id="PF01764"/>
    </source>
</evidence>
<dbReference type="InterPro" id="IPR029058">
    <property type="entry name" value="AB_hydrolase_fold"/>
</dbReference>
<dbReference type="Pfam" id="PF01764">
    <property type="entry name" value="Lipase_3"/>
    <property type="match status" value="1"/>
</dbReference>
<sequence>MHSNHFNEEVAKNLFLLCIKVIFRIQEKVYKTPKFGSFEFSSNFDKRIPNSWRDVSGPDAIPQYPQCKKLIDKDLKSCRKILRKKPSSNLFNPHDRNGYYYNCSAILYPIKKSFLYTQCTRLLKNEDFHGSDGLIFCRRNLTTNHVFIESSSREIEPLFNERIAQNLYLLAHESYYQDAGRCIPKNVLICDKLRDKCGYYILVSKVERIIIIAFSGSINAKQTILQTINSFRERVFYKNLGSVNHYYVNSFERLWPFVKRVFYKSLYKNYKVYITGHSLGGVHASLAAINIHLSKLRKSQDIFLYTFGEPRFASLRFAINFDRRIPNSWRVVSGSDIVPHFPPCKKMNEMGLNFLRKRFRKKRSKPCDPHDYNGYYHHSREIWYPIGTANYFITCNGFPRNEDFQCSDKLIFQKRNFVKNMDIHCSYFDHLVRENFAMFYYKADEKCNIKTDPKNRRQLLLKQLS</sequence>
<dbReference type="Gene3D" id="3.40.50.1820">
    <property type="entry name" value="alpha/beta hydrolase"/>
    <property type="match status" value="1"/>
</dbReference>
<dbReference type="CDD" id="cd00519">
    <property type="entry name" value="Lipase_3"/>
    <property type="match status" value="1"/>
</dbReference>
<dbReference type="PANTHER" id="PTHR45908">
    <property type="entry name" value="PROTEIN CBG11750-RELATED"/>
    <property type="match status" value="1"/>
</dbReference>
<evidence type="ECO:0000313" key="3">
    <source>
        <dbReference type="WBParaSite" id="SVE_0343200.1"/>
    </source>
</evidence>
<protein>
    <submittedName>
        <fullName evidence="3">Lipase_3 domain-containing protein</fullName>
    </submittedName>
</protein>
<proteinExistence type="predicted"/>
<dbReference type="InterPro" id="IPR002921">
    <property type="entry name" value="Fungal_lipase-type"/>
</dbReference>
<dbReference type="PANTHER" id="PTHR45908:SF5">
    <property type="entry name" value="FUNGAL LIPASE-LIKE DOMAIN-CONTAINING PROTEIN"/>
    <property type="match status" value="1"/>
</dbReference>
<feature type="domain" description="Fungal lipase-type" evidence="1">
    <location>
        <begin position="212"/>
        <end position="345"/>
    </location>
</feature>
<reference evidence="2" key="1">
    <citation type="submission" date="2014-07" db="EMBL/GenBank/DDBJ databases">
        <authorList>
            <person name="Martin A.A"/>
            <person name="De Silva N."/>
        </authorList>
    </citation>
    <scope>NUCLEOTIDE SEQUENCE</scope>
</reference>
<dbReference type="AlphaFoldDB" id="A0A0K0F3P8"/>
<accession>A0A0K0F3P8</accession>
<dbReference type="Proteomes" id="UP000035680">
    <property type="component" value="Unassembled WGS sequence"/>
</dbReference>
<reference evidence="3" key="2">
    <citation type="submission" date="2015-08" db="UniProtKB">
        <authorList>
            <consortium name="WormBaseParasite"/>
        </authorList>
    </citation>
    <scope>IDENTIFICATION</scope>
</reference>